<sequence>MVGVLSIRDEARFGLDLTHVNEMLHLNGHYYDIVRTIQNRDSIRGRATAVYSPKLQTTDTQGIPKWPSRELTLVDEVPQLPEKMVYKMSYQTKDHPPEGTLLSRFYGQFGIVDIIGHHVCTAEESFGSNSTSPLDLNAQFWNVVDGSPVRSLEIKQLH</sequence>
<dbReference type="Proteomes" id="UP001201163">
    <property type="component" value="Unassembled WGS sequence"/>
</dbReference>
<evidence type="ECO:0000313" key="2">
    <source>
        <dbReference type="Proteomes" id="UP001201163"/>
    </source>
</evidence>
<name>A0AAD4QD41_9AGAM</name>
<protein>
    <submittedName>
        <fullName evidence="1">Uncharacterized protein</fullName>
    </submittedName>
</protein>
<dbReference type="AlphaFoldDB" id="A0AAD4QD41"/>
<accession>A0AAD4QD41</accession>
<reference evidence="1" key="1">
    <citation type="submission" date="2022-01" db="EMBL/GenBank/DDBJ databases">
        <title>Comparative genomics reveals a dynamic genome evolution in the ectomycorrhizal milk-cap (Lactarius) mushrooms.</title>
        <authorList>
            <consortium name="DOE Joint Genome Institute"/>
            <person name="Lebreton A."/>
            <person name="Tang N."/>
            <person name="Kuo A."/>
            <person name="LaButti K."/>
            <person name="Drula E."/>
            <person name="Barry K."/>
            <person name="Clum A."/>
            <person name="Lipzen A."/>
            <person name="Mousain D."/>
            <person name="Ng V."/>
            <person name="Wang R."/>
            <person name="Wang X."/>
            <person name="Dai Y."/>
            <person name="Henrissat B."/>
            <person name="Grigoriev I.V."/>
            <person name="Guerin-Laguette A."/>
            <person name="Yu F."/>
            <person name="Martin F.M."/>
        </authorList>
    </citation>
    <scope>NUCLEOTIDE SEQUENCE</scope>
    <source>
        <strain evidence="1">QP</strain>
    </source>
</reference>
<dbReference type="EMBL" id="JAKELL010000030">
    <property type="protein sequence ID" value="KAH8990485.1"/>
    <property type="molecule type" value="Genomic_DNA"/>
</dbReference>
<proteinExistence type="predicted"/>
<evidence type="ECO:0000313" key="1">
    <source>
        <dbReference type="EMBL" id="KAH8990485.1"/>
    </source>
</evidence>
<organism evidence="1 2">
    <name type="scientific">Lactarius akahatsu</name>
    <dbReference type="NCBI Taxonomy" id="416441"/>
    <lineage>
        <taxon>Eukaryota</taxon>
        <taxon>Fungi</taxon>
        <taxon>Dikarya</taxon>
        <taxon>Basidiomycota</taxon>
        <taxon>Agaricomycotina</taxon>
        <taxon>Agaricomycetes</taxon>
        <taxon>Russulales</taxon>
        <taxon>Russulaceae</taxon>
        <taxon>Lactarius</taxon>
    </lineage>
</organism>
<keyword evidence="2" id="KW-1185">Reference proteome</keyword>
<gene>
    <name evidence="1" type="ORF">EDB92DRAFT_746290</name>
</gene>
<comment type="caution">
    <text evidence="1">The sequence shown here is derived from an EMBL/GenBank/DDBJ whole genome shotgun (WGS) entry which is preliminary data.</text>
</comment>